<name>A0AAE9ZX37_9BACT</name>
<dbReference type="Gene3D" id="1.10.10.60">
    <property type="entry name" value="Homeodomain-like"/>
    <property type="match status" value="1"/>
</dbReference>
<dbReference type="InterPro" id="IPR050204">
    <property type="entry name" value="AraC_XylS_family_regulators"/>
</dbReference>
<keyword evidence="1" id="KW-0805">Transcription regulation</keyword>
<evidence type="ECO:0000256" key="1">
    <source>
        <dbReference type="ARBA" id="ARBA00023015"/>
    </source>
</evidence>
<dbReference type="EMBL" id="CP119075">
    <property type="protein sequence ID" value="WED65066.1"/>
    <property type="molecule type" value="Genomic_DNA"/>
</dbReference>
<dbReference type="SMART" id="SM00342">
    <property type="entry name" value="HTH_ARAC"/>
    <property type="match status" value="1"/>
</dbReference>
<dbReference type="PANTHER" id="PTHR46796">
    <property type="entry name" value="HTH-TYPE TRANSCRIPTIONAL ACTIVATOR RHAS-RELATED"/>
    <property type="match status" value="1"/>
</dbReference>
<accession>A0AAE9ZX37</accession>
<dbReference type="AlphaFoldDB" id="A0AAE9ZX37"/>
<dbReference type="KEGG" id="slom:PXH66_22175"/>
<evidence type="ECO:0000259" key="4">
    <source>
        <dbReference type="SMART" id="SM00342"/>
    </source>
</evidence>
<keyword evidence="3" id="KW-0804">Transcription</keyword>
<organism evidence="5 6">
    <name type="scientific">Synoicihabitans lomoniglobus</name>
    <dbReference type="NCBI Taxonomy" id="2909285"/>
    <lineage>
        <taxon>Bacteria</taxon>
        <taxon>Pseudomonadati</taxon>
        <taxon>Verrucomicrobiota</taxon>
        <taxon>Opitutia</taxon>
        <taxon>Opitutales</taxon>
        <taxon>Opitutaceae</taxon>
        <taxon>Synoicihabitans</taxon>
    </lineage>
</organism>
<evidence type="ECO:0000256" key="3">
    <source>
        <dbReference type="ARBA" id="ARBA00023163"/>
    </source>
</evidence>
<dbReference type="SUPFAM" id="SSF46689">
    <property type="entry name" value="Homeodomain-like"/>
    <property type="match status" value="1"/>
</dbReference>
<keyword evidence="2" id="KW-0238">DNA-binding</keyword>
<evidence type="ECO:0000313" key="6">
    <source>
        <dbReference type="Proteomes" id="UP001218638"/>
    </source>
</evidence>
<proteinExistence type="predicted"/>
<dbReference type="InterPro" id="IPR018060">
    <property type="entry name" value="HTH_AraC"/>
</dbReference>
<protein>
    <submittedName>
        <fullName evidence="5">AraC family transcriptional regulator</fullName>
    </submittedName>
</protein>
<evidence type="ECO:0000256" key="2">
    <source>
        <dbReference type="ARBA" id="ARBA00023125"/>
    </source>
</evidence>
<dbReference type="PANTHER" id="PTHR46796:SF6">
    <property type="entry name" value="ARAC SUBFAMILY"/>
    <property type="match status" value="1"/>
</dbReference>
<dbReference type="GO" id="GO:0043565">
    <property type="term" value="F:sequence-specific DNA binding"/>
    <property type="evidence" value="ECO:0007669"/>
    <property type="project" value="InterPro"/>
</dbReference>
<keyword evidence="6" id="KW-1185">Reference proteome</keyword>
<sequence length="269" mass="30158">MSFYAFHRAGYGRFDRDHPIGPASWPHHDLLVVHQGKILLRFPATDHDLELDAHEGVLIWPYTAFSGYVISHHARVSIQHFTVCPGVPSPLAPLLAQRQGWTPLDPAYPHHLIRDIELSLACSCSFPSAPSPRAQLEREARLTVVLTQGGLLTTNLTHPRQRLPLPPLTAWIQDRLAGLPRVSELAEAFDLSTSRFRTVFLAEHGVPVGEFIRSVRDTEARRLLSETYEPMKAIAAGLGFSDVVAFHRAFKSRHGQTPAAYRREHRILA</sequence>
<dbReference type="RefSeq" id="WP_330929452.1">
    <property type="nucleotide sequence ID" value="NZ_CP119075.1"/>
</dbReference>
<dbReference type="Proteomes" id="UP001218638">
    <property type="component" value="Chromosome"/>
</dbReference>
<gene>
    <name evidence="5" type="ORF">PXH66_22175</name>
</gene>
<evidence type="ECO:0000313" key="5">
    <source>
        <dbReference type="EMBL" id="WED65066.1"/>
    </source>
</evidence>
<dbReference type="InterPro" id="IPR009057">
    <property type="entry name" value="Homeodomain-like_sf"/>
</dbReference>
<reference evidence="5" key="1">
    <citation type="submission" date="2023-03" db="EMBL/GenBank/DDBJ databases">
        <title>Lomoglobus Profundus gen. nov., sp. nov., a novel member of the phylum Verrucomicrobia, isolated from deep-marine sediment of South China Sea.</title>
        <authorList>
            <person name="Ahmad T."/>
            <person name="Ishaq S.E."/>
            <person name="Wang F."/>
        </authorList>
    </citation>
    <scope>NUCLEOTIDE SEQUENCE</scope>
    <source>
        <strain evidence="5">LMO-M01</strain>
    </source>
</reference>
<dbReference type="GO" id="GO:0003700">
    <property type="term" value="F:DNA-binding transcription factor activity"/>
    <property type="evidence" value="ECO:0007669"/>
    <property type="project" value="InterPro"/>
</dbReference>
<dbReference type="Pfam" id="PF12833">
    <property type="entry name" value="HTH_18"/>
    <property type="match status" value="1"/>
</dbReference>
<feature type="domain" description="HTH araC/xylS-type" evidence="4">
    <location>
        <begin position="179"/>
        <end position="262"/>
    </location>
</feature>